<comment type="caution">
    <text evidence="5">The sequence shown here is derived from an EMBL/GenBank/DDBJ whole genome shotgun (WGS) entry which is preliminary data.</text>
</comment>
<dbReference type="RefSeq" id="WP_183224523.1">
    <property type="nucleotide sequence ID" value="NZ_BMPW01000017.1"/>
</dbReference>
<dbReference type="Proteomes" id="UP000590749">
    <property type="component" value="Unassembled WGS sequence"/>
</dbReference>
<evidence type="ECO:0000256" key="2">
    <source>
        <dbReference type="ARBA" id="ARBA00007832"/>
    </source>
</evidence>
<evidence type="ECO:0000259" key="4">
    <source>
        <dbReference type="Pfam" id="PF06276"/>
    </source>
</evidence>
<dbReference type="PANTHER" id="PTHR34384:SF5">
    <property type="entry name" value="L-2,3-DIAMINOPROPANOATE--CITRATE LIGASE"/>
    <property type="match status" value="1"/>
</dbReference>
<feature type="domain" description="Aerobactin siderophore biosynthesis IucA/IucC-like C-terminal" evidence="4">
    <location>
        <begin position="351"/>
        <end position="507"/>
    </location>
</feature>
<comment type="similarity">
    <text evidence="2">Belongs to the IucA/IucC family.</text>
</comment>
<reference evidence="5 6" key="1">
    <citation type="submission" date="2020-08" db="EMBL/GenBank/DDBJ databases">
        <title>Genomic Encyclopedia of Type Strains, Phase III (KMG-III): the genomes of soil and plant-associated and newly described type strains.</title>
        <authorList>
            <person name="Whitman W."/>
        </authorList>
    </citation>
    <scope>NUCLEOTIDE SEQUENCE [LARGE SCALE GENOMIC DNA]</scope>
    <source>
        <strain evidence="5 6">CECT 3287</strain>
    </source>
</reference>
<dbReference type="GO" id="GO:0019290">
    <property type="term" value="P:siderophore biosynthetic process"/>
    <property type="evidence" value="ECO:0007669"/>
    <property type="project" value="InterPro"/>
</dbReference>
<organism evidence="5 6">
    <name type="scientific">Actinoplanes campanulatus</name>
    <dbReference type="NCBI Taxonomy" id="113559"/>
    <lineage>
        <taxon>Bacteria</taxon>
        <taxon>Bacillati</taxon>
        <taxon>Actinomycetota</taxon>
        <taxon>Actinomycetes</taxon>
        <taxon>Micromonosporales</taxon>
        <taxon>Micromonosporaceae</taxon>
        <taxon>Actinoplanes</taxon>
    </lineage>
</organism>
<dbReference type="GO" id="GO:0016881">
    <property type="term" value="F:acid-amino acid ligase activity"/>
    <property type="evidence" value="ECO:0007669"/>
    <property type="project" value="UniProtKB-ARBA"/>
</dbReference>
<dbReference type="AlphaFoldDB" id="A0A7W5ALS9"/>
<dbReference type="PANTHER" id="PTHR34384">
    <property type="entry name" value="L-2,3-DIAMINOPROPANOATE--CITRATE LIGASE"/>
    <property type="match status" value="1"/>
</dbReference>
<evidence type="ECO:0000313" key="6">
    <source>
        <dbReference type="Proteomes" id="UP000590749"/>
    </source>
</evidence>
<feature type="domain" description="Aerobactin siderophore biosynthesis IucA/IucC N-terminal" evidence="3">
    <location>
        <begin position="120"/>
        <end position="326"/>
    </location>
</feature>
<dbReference type="Pfam" id="PF06276">
    <property type="entry name" value="FhuF"/>
    <property type="match status" value="1"/>
</dbReference>
<gene>
    <name evidence="5" type="ORF">FHR83_006149</name>
</gene>
<evidence type="ECO:0000313" key="5">
    <source>
        <dbReference type="EMBL" id="MBB3098450.1"/>
    </source>
</evidence>
<comment type="pathway">
    <text evidence="1">Siderophore biosynthesis.</text>
</comment>
<name>A0A7W5ALS9_9ACTN</name>
<protein>
    <submittedName>
        <fullName evidence="5">Siderophore synthetase component</fullName>
    </submittedName>
</protein>
<evidence type="ECO:0000259" key="3">
    <source>
        <dbReference type="Pfam" id="PF04183"/>
    </source>
</evidence>
<dbReference type="Gene3D" id="1.10.510.40">
    <property type="match status" value="1"/>
</dbReference>
<evidence type="ECO:0000256" key="1">
    <source>
        <dbReference type="ARBA" id="ARBA00004924"/>
    </source>
</evidence>
<dbReference type="EMBL" id="JACHXF010000015">
    <property type="protein sequence ID" value="MBB3098450.1"/>
    <property type="molecule type" value="Genomic_DNA"/>
</dbReference>
<dbReference type="Pfam" id="PF04183">
    <property type="entry name" value="IucA_IucC"/>
    <property type="match status" value="1"/>
</dbReference>
<dbReference type="InterPro" id="IPR007310">
    <property type="entry name" value="Aerobactin_biosyn_IucA/IucC_N"/>
</dbReference>
<dbReference type="InterPro" id="IPR037455">
    <property type="entry name" value="LucA/IucC-like"/>
</dbReference>
<dbReference type="InterPro" id="IPR022770">
    <property type="entry name" value="IucA/IucC-like_C"/>
</dbReference>
<accession>A0A7W5ALS9</accession>
<keyword evidence="6" id="KW-1185">Reference proteome</keyword>
<sequence>MIRIATAAAHTEAALTVHAPHLVDGFLNHLPHAADTVGRRLRAALARENLTPAGPGGHTHAFHRVEYPTAGVDDPVDLLTGIDTTGTMTAEIRNAVLNLALALARYDARIPADTDPDTTAIHLERLAVAGHNLHPCGRTRLGWDTADVLAHDLEAGHTAIRFIAVQDHAHLGDDLGAWLNLPQPPPGYRIQPVHAWQHDTVLHRYHDLFTDGTLRRVDGHLDAIPTAALRTLLLPGGTYLKVSLDIQVTSTRRSISVASTRNGPALSHLLHKLVDNDPDGHRLILMTETAGAAVPAGSGRDLSAITRTGLTGRLQPGEHAIPGGALPAYDPATRTTVIAGLVDATGGNPATWLTDYTRLLLPPLLRLATHGIALEAHLQNCLPTFLGGHPHRLALRDFAGLRLHPGRLHQAGHTIDLWPGSVIATDDTEILRAKLGYTALQAHLGELVIRLGETHNLDENHAWRLIRNVVDETYEALGAHPHAAADHTWLIAPTVPHKALVRMRLAGTGDIHIPVKNPLHV</sequence>
<proteinExistence type="inferred from homology"/>